<evidence type="ECO:0000256" key="1">
    <source>
        <dbReference type="ARBA" id="ARBA00023125"/>
    </source>
</evidence>
<comment type="similarity">
    <text evidence="4">Belongs to the H2.0 homeobox family.</text>
</comment>
<name>A0A8C9U7L2_SCLFO</name>
<evidence type="ECO:0000256" key="2">
    <source>
        <dbReference type="ARBA" id="ARBA00023155"/>
    </source>
</evidence>
<feature type="DNA-binding region" description="Homeobox" evidence="7">
    <location>
        <begin position="125"/>
        <end position="184"/>
    </location>
</feature>
<dbReference type="Gene3D" id="1.10.10.60">
    <property type="entry name" value="Homeodomain-like"/>
    <property type="match status" value="1"/>
</dbReference>
<evidence type="ECO:0000256" key="6">
    <source>
        <dbReference type="ARBA" id="ARBA00082385"/>
    </source>
</evidence>
<sequence length="242" mass="27188">MPSRPETSHDVLFLTASLDCAALSSHPPLAFVLPAITSVIMAHPAWGALRRTGVPSKCVSPSPPALHPVLLAVLVSVCVCVCLFTDFFCLCLFFCLWMLTMSLKPAEGKGLALWSPEASPKSRRGILRRAVFSDDQRRALERTFERQKYISKADRNKLSADLGLKESQVKIWFQNRRMKWRNSKEKEVLCLRSLTEEIPHESSGHSSTVSQTVPTRNIIWRMSTKVSQLRLRTGNVLKKVIS</sequence>
<dbReference type="FunFam" id="1.10.10.60:FF:000187">
    <property type="entry name" value="homeobox protein DBX2"/>
    <property type="match status" value="1"/>
</dbReference>
<keyword evidence="2 7" id="KW-0371">Homeobox</keyword>
<dbReference type="PRINTS" id="PR00031">
    <property type="entry name" value="HTHREPRESSR"/>
</dbReference>
<dbReference type="GeneTree" id="ENSGT00950000183093"/>
<proteinExistence type="inferred from homology"/>
<feature type="domain" description="Homeobox" evidence="10">
    <location>
        <begin position="123"/>
        <end position="183"/>
    </location>
</feature>
<dbReference type="PROSITE" id="PS00027">
    <property type="entry name" value="HOMEOBOX_1"/>
    <property type="match status" value="1"/>
</dbReference>
<reference evidence="11 12" key="1">
    <citation type="submission" date="2019-04" db="EMBL/GenBank/DDBJ databases">
        <authorList>
            <consortium name="Wellcome Sanger Institute Data Sharing"/>
        </authorList>
    </citation>
    <scope>NUCLEOTIDE SEQUENCE [LARGE SCALE GENOMIC DNA]</scope>
</reference>
<evidence type="ECO:0000256" key="3">
    <source>
        <dbReference type="ARBA" id="ARBA00023242"/>
    </source>
</evidence>
<comment type="subcellular location">
    <subcellularLocation>
        <location evidence="7 8">Nucleus</location>
    </subcellularLocation>
</comment>
<organism evidence="11 12">
    <name type="scientific">Scleropages formosus</name>
    <name type="common">Asian bonytongue</name>
    <name type="synonym">Osteoglossum formosum</name>
    <dbReference type="NCBI Taxonomy" id="113540"/>
    <lineage>
        <taxon>Eukaryota</taxon>
        <taxon>Metazoa</taxon>
        <taxon>Chordata</taxon>
        <taxon>Craniata</taxon>
        <taxon>Vertebrata</taxon>
        <taxon>Euteleostomi</taxon>
        <taxon>Actinopterygii</taxon>
        <taxon>Neopterygii</taxon>
        <taxon>Teleostei</taxon>
        <taxon>Osteoglossocephala</taxon>
        <taxon>Osteoglossomorpha</taxon>
        <taxon>Osteoglossiformes</taxon>
        <taxon>Osteoglossidae</taxon>
        <taxon>Scleropages</taxon>
    </lineage>
</organism>
<feature type="transmembrane region" description="Helical" evidence="9">
    <location>
        <begin position="69"/>
        <end position="99"/>
    </location>
</feature>
<dbReference type="CDD" id="cd00086">
    <property type="entry name" value="homeodomain"/>
    <property type="match status" value="1"/>
</dbReference>
<keyword evidence="1 7" id="KW-0238">DNA-binding</keyword>
<dbReference type="PANTHER" id="PTHR24331:SF4">
    <property type="entry name" value="HOMEOBOX PROTEIN DBX2"/>
    <property type="match status" value="1"/>
</dbReference>
<evidence type="ECO:0000256" key="5">
    <source>
        <dbReference type="ARBA" id="ARBA00072002"/>
    </source>
</evidence>
<evidence type="ECO:0000256" key="8">
    <source>
        <dbReference type="RuleBase" id="RU000682"/>
    </source>
</evidence>
<dbReference type="PROSITE" id="PS50071">
    <property type="entry name" value="HOMEOBOX_2"/>
    <property type="match status" value="1"/>
</dbReference>
<accession>A0A8C9U7L2</accession>
<keyword evidence="9" id="KW-0812">Transmembrane</keyword>
<evidence type="ECO:0000313" key="12">
    <source>
        <dbReference type="Proteomes" id="UP000694397"/>
    </source>
</evidence>
<dbReference type="PRINTS" id="PR00024">
    <property type="entry name" value="HOMEOBOX"/>
</dbReference>
<dbReference type="InterPro" id="IPR051662">
    <property type="entry name" value="H2.0_Homeobox_NeuralPatt"/>
</dbReference>
<dbReference type="PANTHER" id="PTHR24331">
    <property type="entry name" value="DBX"/>
    <property type="match status" value="1"/>
</dbReference>
<dbReference type="SUPFAM" id="SSF46689">
    <property type="entry name" value="Homeodomain-like"/>
    <property type="match status" value="1"/>
</dbReference>
<protein>
    <recommendedName>
        <fullName evidence="5">Homeobox protein DBX2</fullName>
    </recommendedName>
    <alternativeName>
        <fullName evidence="6">Developing brain homeobox protein 2</fullName>
    </alternativeName>
</protein>
<dbReference type="Ensembl" id="ENSSFOT00015083013.1">
    <property type="protein sequence ID" value="ENSSFOP00015058942.1"/>
    <property type="gene ID" value="ENSSFOG00015024380.1"/>
</dbReference>
<evidence type="ECO:0000256" key="4">
    <source>
        <dbReference type="ARBA" id="ARBA00038504"/>
    </source>
</evidence>
<dbReference type="InterPro" id="IPR001356">
    <property type="entry name" value="HD"/>
</dbReference>
<dbReference type="InterPro" id="IPR009057">
    <property type="entry name" value="Homeodomain-like_sf"/>
</dbReference>
<evidence type="ECO:0000256" key="9">
    <source>
        <dbReference type="SAM" id="Phobius"/>
    </source>
</evidence>
<evidence type="ECO:0000256" key="7">
    <source>
        <dbReference type="PROSITE-ProRule" id="PRU00108"/>
    </source>
</evidence>
<keyword evidence="9" id="KW-0472">Membrane</keyword>
<evidence type="ECO:0000259" key="10">
    <source>
        <dbReference type="PROSITE" id="PS50071"/>
    </source>
</evidence>
<reference evidence="11" key="2">
    <citation type="submission" date="2025-08" db="UniProtKB">
        <authorList>
            <consortium name="Ensembl"/>
        </authorList>
    </citation>
    <scope>IDENTIFICATION</scope>
</reference>
<keyword evidence="12" id="KW-1185">Reference proteome</keyword>
<keyword evidence="9" id="KW-1133">Transmembrane helix</keyword>
<keyword evidence="3 7" id="KW-0539">Nucleus</keyword>
<dbReference type="GO" id="GO:0005634">
    <property type="term" value="C:nucleus"/>
    <property type="evidence" value="ECO:0007669"/>
    <property type="project" value="UniProtKB-SubCell"/>
</dbReference>
<reference evidence="11" key="3">
    <citation type="submission" date="2025-09" db="UniProtKB">
        <authorList>
            <consortium name="Ensembl"/>
        </authorList>
    </citation>
    <scope>IDENTIFICATION</scope>
</reference>
<dbReference type="AlphaFoldDB" id="A0A8C9U7L2"/>
<evidence type="ECO:0000313" key="11">
    <source>
        <dbReference type="Ensembl" id="ENSSFOP00015058942.1"/>
    </source>
</evidence>
<dbReference type="SMART" id="SM00389">
    <property type="entry name" value="HOX"/>
    <property type="match status" value="1"/>
</dbReference>
<dbReference type="InterPro" id="IPR017970">
    <property type="entry name" value="Homeobox_CS"/>
</dbReference>
<dbReference type="GO" id="GO:0003677">
    <property type="term" value="F:DNA binding"/>
    <property type="evidence" value="ECO:0007669"/>
    <property type="project" value="UniProtKB-UniRule"/>
</dbReference>
<dbReference type="GO" id="GO:0000981">
    <property type="term" value="F:DNA-binding transcription factor activity, RNA polymerase II-specific"/>
    <property type="evidence" value="ECO:0007669"/>
    <property type="project" value="InterPro"/>
</dbReference>
<dbReference type="InterPro" id="IPR000047">
    <property type="entry name" value="HTH_motif"/>
</dbReference>
<dbReference type="InterPro" id="IPR020479">
    <property type="entry name" value="HD_metazoa"/>
</dbReference>
<dbReference type="Proteomes" id="UP000694397">
    <property type="component" value="Chromosome 2"/>
</dbReference>
<dbReference type="Pfam" id="PF00046">
    <property type="entry name" value="Homeodomain"/>
    <property type="match status" value="1"/>
</dbReference>
<dbReference type="OrthoDB" id="6159439at2759"/>